<sequence length="61" mass="7101">MLAKLVIMQVKFLVGVFISKGLISKWYGTIWTTVTLTKLHLYNDIHVKFCELKSLEYNLPN</sequence>
<evidence type="ECO:0000313" key="1">
    <source>
        <dbReference type="EMBL" id="RIA99567.1"/>
    </source>
</evidence>
<proteinExistence type="predicted"/>
<dbReference type="AlphaFoldDB" id="A0A397TSZ6"/>
<gene>
    <name evidence="1" type="ORF">C1645_747135</name>
</gene>
<dbReference type="Proteomes" id="UP000265703">
    <property type="component" value="Unassembled WGS sequence"/>
</dbReference>
<protein>
    <submittedName>
        <fullName evidence="1">Uncharacterized protein</fullName>
    </submittedName>
</protein>
<organism evidence="1 2">
    <name type="scientific">Glomus cerebriforme</name>
    <dbReference type="NCBI Taxonomy" id="658196"/>
    <lineage>
        <taxon>Eukaryota</taxon>
        <taxon>Fungi</taxon>
        <taxon>Fungi incertae sedis</taxon>
        <taxon>Mucoromycota</taxon>
        <taxon>Glomeromycotina</taxon>
        <taxon>Glomeromycetes</taxon>
        <taxon>Glomerales</taxon>
        <taxon>Glomeraceae</taxon>
        <taxon>Glomus</taxon>
    </lineage>
</organism>
<dbReference type="EMBL" id="QKYT01000003">
    <property type="protein sequence ID" value="RIA99567.1"/>
    <property type="molecule type" value="Genomic_DNA"/>
</dbReference>
<evidence type="ECO:0000313" key="2">
    <source>
        <dbReference type="Proteomes" id="UP000265703"/>
    </source>
</evidence>
<keyword evidence="2" id="KW-1185">Reference proteome</keyword>
<name>A0A397TSZ6_9GLOM</name>
<comment type="caution">
    <text evidence="1">The sequence shown here is derived from an EMBL/GenBank/DDBJ whole genome shotgun (WGS) entry which is preliminary data.</text>
</comment>
<accession>A0A397TSZ6</accession>
<reference evidence="1 2" key="1">
    <citation type="submission" date="2018-06" db="EMBL/GenBank/DDBJ databases">
        <title>Comparative genomics reveals the genomic features of Rhizophagus irregularis, R. cerebriforme, R. diaphanum and Gigaspora rosea, and their symbiotic lifestyle signature.</title>
        <authorList>
            <person name="Morin E."/>
            <person name="San Clemente H."/>
            <person name="Chen E.C.H."/>
            <person name="De La Providencia I."/>
            <person name="Hainaut M."/>
            <person name="Kuo A."/>
            <person name="Kohler A."/>
            <person name="Murat C."/>
            <person name="Tang N."/>
            <person name="Roy S."/>
            <person name="Loubradou J."/>
            <person name="Henrissat B."/>
            <person name="Grigoriev I.V."/>
            <person name="Corradi N."/>
            <person name="Roux C."/>
            <person name="Martin F.M."/>
        </authorList>
    </citation>
    <scope>NUCLEOTIDE SEQUENCE [LARGE SCALE GENOMIC DNA]</scope>
    <source>
        <strain evidence="1 2">DAOM 227022</strain>
    </source>
</reference>